<dbReference type="Pfam" id="PF00768">
    <property type="entry name" value="Peptidase_S11"/>
    <property type="match status" value="1"/>
</dbReference>
<dbReference type="GO" id="GO:0009252">
    <property type="term" value="P:peptidoglycan biosynthetic process"/>
    <property type="evidence" value="ECO:0007669"/>
    <property type="project" value="UniProtKB-KW"/>
</dbReference>
<feature type="active site" description="Proton acceptor" evidence="7">
    <location>
        <position position="80"/>
    </location>
</feature>
<evidence type="ECO:0000256" key="7">
    <source>
        <dbReference type="PIRSR" id="PIRSR618044-1"/>
    </source>
</evidence>
<evidence type="ECO:0000256" key="5">
    <source>
        <dbReference type="ARBA" id="ARBA00022984"/>
    </source>
</evidence>
<dbReference type="GO" id="GO:0008360">
    <property type="term" value="P:regulation of cell shape"/>
    <property type="evidence" value="ECO:0007669"/>
    <property type="project" value="UniProtKB-KW"/>
</dbReference>
<protein>
    <recommendedName>
        <fullName evidence="11">Peptidase S11 D-alanyl-D-alanine carboxypeptidase A N-terminal domain-containing protein</fullName>
    </recommendedName>
</protein>
<evidence type="ECO:0000256" key="1">
    <source>
        <dbReference type="ARBA" id="ARBA00007164"/>
    </source>
</evidence>
<dbReference type="Gene3D" id="3.40.710.10">
    <property type="entry name" value="DD-peptidase/beta-lactamase superfamily"/>
    <property type="match status" value="1"/>
</dbReference>
<dbReference type="PRINTS" id="PR00725">
    <property type="entry name" value="DADACBPTASE1"/>
</dbReference>
<dbReference type="GO" id="GO:0006508">
    <property type="term" value="P:proteolysis"/>
    <property type="evidence" value="ECO:0007669"/>
    <property type="project" value="InterPro"/>
</dbReference>
<feature type="chain" id="PRO_5013628183" description="Peptidase S11 D-alanyl-D-alanine carboxypeptidase A N-terminal domain-containing protein" evidence="10">
    <location>
        <begin position="22"/>
        <end position="300"/>
    </location>
</feature>
<sequence>MLLNFFANLLLVSFLLSPHFGLVTTGNFLDDGVIGPQKKVSQSLGLVTSATSALVIDRKTKKVLWSKNPDTVGPVASLTKLMTALVFLDNNPGWDETVLINSQDQLNGGRVYIVPGDTISIKDLFNLTLIASSNEAAAALARSTGLSSEEFVSQMNERAQLLGLEDTKFVEPSGLDPNNVSTAADIAKLLNHAFSVDEIIETNQREEYIFTPVGSKISRAAQATNLLLNSFVNEGEYKISGAKTGFIDESGYNLAMSVSKVDSSGEIILVLLGSETIESRWQDAKGLVDWTFHEYKWSDD</sequence>
<feature type="signal peptide" evidence="10">
    <location>
        <begin position="1"/>
        <end position="21"/>
    </location>
</feature>
<keyword evidence="3" id="KW-0378">Hydrolase</keyword>
<evidence type="ECO:0000256" key="3">
    <source>
        <dbReference type="ARBA" id="ARBA00022801"/>
    </source>
</evidence>
<keyword evidence="2 10" id="KW-0732">Signal</keyword>
<dbReference type="GO" id="GO:0009002">
    <property type="term" value="F:serine-type D-Ala-D-Ala carboxypeptidase activity"/>
    <property type="evidence" value="ECO:0007669"/>
    <property type="project" value="InterPro"/>
</dbReference>
<dbReference type="AlphaFoldDB" id="A0A2H0W232"/>
<feature type="domain" description="Peptidase S11 D-alanyl-D-alanine carboxypeptidase A N-terminal" evidence="11">
    <location>
        <begin position="48"/>
        <end position="275"/>
    </location>
</feature>
<evidence type="ECO:0000256" key="9">
    <source>
        <dbReference type="RuleBase" id="RU004016"/>
    </source>
</evidence>
<gene>
    <name evidence="12" type="ORF">COT81_01490</name>
</gene>
<evidence type="ECO:0000259" key="11">
    <source>
        <dbReference type="Pfam" id="PF00768"/>
    </source>
</evidence>
<evidence type="ECO:0000256" key="4">
    <source>
        <dbReference type="ARBA" id="ARBA00022960"/>
    </source>
</evidence>
<comment type="similarity">
    <text evidence="1 9">Belongs to the peptidase S11 family.</text>
</comment>
<keyword evidence="5" id="KW-0573">Peptidoglycan synthesis</keyword>
<comment type="caution">
    <text evidence="12">The sequence shown here is derived from an EMBL/GenBank/DDBJ whole genome shotgun (WGS) entry which is preliminary data.</text>
</comment>
<evidence type="ECO:0000256" key="2">
    <source>
        <dbReference type="ARBA" id="ARBA00022729"/>
    </source>
</evidence>
<accession>A0A2H0W232</accession>
<keyword evidence="4" id="KW-0133">Cell shape</keyword>
<dbReference type="InterPro" id="IPR018044">
    <property type="entry name" value="Peptidase_S11"/>
</dbReference>
<evidence type="ECO:0000256" key="6">
    <source>
        <dbReference type="ARBA" id="ARBA00023316"/>
    </source>
</evidence>
<dbReference type="PANTHER" id="PTHR21581:SF26">
    <property type="entry name" value="D-ALANYL-D-ALANINE ENDOPEPTIDASE"/>
    <property type="match status" value="1"/>
</dbReference>
<evidence type="ECO:0000256" key="8">
    <source>
        <dbReference type="PIRSR" id="PIRSR618044-2"/>
    </source>
</evidence>
<reference evidence="13" key="1">
    <citation type="submission" date="2017-09" db="EMBL/GenBank/DDBJ databases">
        <title>Depth-based differentiation of microbial function through sediment-hosted aquifers and enrichment of novel symbionts in the deep terrestrial subsurface.</title>
        <authorList>
            <person name="Probst A.J."/>
            <person name="Ladd B."/>
            <person name="Jarett J.K."/>
            <person name="Geller-Mcgrath D.E."/>
            <person name="Sieber C.M.K."/>
            <person name="Emerson J.B."/>
            <person name="Anantharaman K."/>
            <person name="Thomas B.C."/>
            <person name="Malmstrom R."/>
            <person name="Stieglmeier M."/>
            <person name="Klingl A."/>
            <person name="Woyke T."/>
            <person name="Ryan C.M."/>
            <person name="Banfield J.F."/>
        </authorList>
    </citation>
    <scope>NUCLEOTIDE SEQUENCE [LARGE SCALE GENOMIC DNA]</scope>
</reference>
<feature type="binding site" evidence="8">
    <location>
        <position position="243"/>
    </location>
    <ligand>
        <name>substrate</name>
    </ligand>
</feature>
<dbReference type="PANTHER" id="PTHR21581">
    <property type="entry name" value="D-ALANYL-D-ALANINE CARBOXYPEPTIDASE"/>
    <property type="match status" value="1"/>
</dbReference>
<evidence type="ECO:0000313" key="12">
    <source>
        <dbReference type="EMBL" id="PIS05435.1"/>
    </source>
</evidence>
<dbReference type="InterPro" id="IPR001967">
    <property type="entry name" value="Peptidase_S11_N"/>
</dbReference>
<proteinExistence type="inferred from homology"/>
<feature type="active site" evidence="7">
    <location>
        <position position="132"/>
    </location>
</feature>
<dbReference type="Proteomes" id="UP000230935">
    <property type="component" value="Unassembled WGS sequence"/>
</dbReference>
<feature type="active site" description="Acyl-ester intermediate" evidence="7">
    <location>
        <position position="77"/>
    </location>
</feature>
<evidence type="ECO:0000313" key="13">
    <source>
        <dbReference type="Proteomes" id="UP000230935"/>
    </source>
</evidence>
<dbReference type="SUPFAM" id="SSF56601">
    <property type="entry name" value="beta-lactamase/transpeptidase-like"/>
    <property type="match status" value="1"/>
</dbReference>
<name>A0A2H0W232_9BACT</name>
<dbReference type="GO" id="GO:0071555">
    <property type="term" value="P:cell wall organization"/>
    <property type="evidence" value="ECO:0007669"/>
    <property type="project" value="UniProtKB-KW"/>
</dbReference>
<organism evidence="12 13">
    <name type="scientific">Candidatus Buchananbacteria bacterium CG10_big_fil_rev_8_21_14_0_10_42_9</name>
    <dbReference type="NCBI Taxonomy" id="1974526"/>
    <lineage>
        <taxon>Bacteria</taxon>
        <taxon>Candidatus Buchananiibacteriota</taxon>
    </lineage>
</organism>
<dbReference type="InterPro" id="IPR012338">
    <property type="entry name" value="Beta-lactam/transpept-like"/>
</dbReference>
<keyword evidence="6" id="KW-0961">Cell wall biogenesis/degradation</keyword>
<evidence type="ECO:0000256" key="10">
    <source>
        <dbReference type="SAM" id="SignalP"/>
    </source>
</evidence>
<dbReference type="EMBL" id="PEZZ01000007">
    <property type="protein sequence ID" value="PIS05435.1"/>
    <property type="molecule type" value="Genomic_DNA"/>
</dbReference>